<feature type="compositionally biased region" description="Low complexity" evidence="1">
    <location>
        <begin position="316"/>
        <end position="335"/>
    </location>
</feature>
<sequence length="335" mass="35585">MMSPERFEAERASSWGELDALVRKAGNKPEKLGAAGVRRLGELYRAAAADLAFARRRFPGDPLLTRLEPLVLRGRAAVYGRSGTRQSLWQFVSRGYWQRLAERPWLIFAAWALLLGPGLLGALWGLLDPPTAAGLMPAQFQGAADPPVEGRDYDAAEASAFSASVMFNNIQVTLIAFAGGIAFGAFTVWALVFNGLILGVIAGLAIGAGNGVAFLRLVSSHGPLEFSCIIVGGIAGLRMGWALIRPGTLRRSTSLRREALPAVEMAAGTIPWLVLCGVLEGFATGPELPVWLQASLGFSLAALFWTLVYVRGSRGTSRAGTAPRASRAASPAALR</sequence>
<feature type="transmembrane region" description="Helical" evidence="2">
    <location>
        <begin position="196"/>
        <end position="218"/>
    </location>
</feature>
<feature type="transmembrane region" description="Helical" evidence="2">
    <location>
        <begin position="170"/>
        <end position="189"/>
    </location>
</feature>
<feature type="transmembrane region" description="Helical" evidence="2">
    <location>
        <begin position="265"/>
        <end position="284"/>
    </location>
</feature>
<evidence type="ECO:0000313" key="3">
    <source>
        <dbReference type="EMBL" id="RKQ94025.1"/>
    </source>
</evidence>
<dbReference type="Proteomes" id="UP000278962">
    <property type="component" value="Unassembled WGS sequence"/>
</dbReference>
<dbReference type="Pfam" id="PF01944">
    <property type="entry name" value="SpoIIM"/>
    <property type="match status" value="1"/>
</dbReference>
<keyword evidence="4" id="KW-1185">Reference proteome</keyword>
<comment type="caution">
    <text evidence="3">The sequence shown here is derived from an EMBL/GenBank/DDBJ whole genome shotgun (WGS) entry which is preliminary data.</text>
</comment>
<dbReference type="EMBL" id="RBIL01000001">
    <property type="protein sequence ID" value="RKQ94025.1"/>
    <property type="molecule type" value="Genomic_DNA"/>
</dbReference>
<dbReference type="PANTHER" id="PTHR35337">
    <property type="entry name" value="SLR1478 PROTEIN"/>
    <property type="match status" value="1"/>
</dbReference>
<protein>
    <submittedName>
        <fullName evidence="3">Putative membrane protein SpoIIM required for sporulation</fullName>
    </submittedName>
</protein>
<feature type="transmembrane region" description="Helical" evidence="2">
    <location>
        <begin position="290"/>
        <end position="310"/>
    </location>
</feature>
<gene>
    <name evidence="3" type="ORF">C8N24_3901</name>
</gene>
<keyword evidence="2" id="KW-0812">Transmembrane</keyword>
<feature type="transmembrane region" description="Helical" evidence="2">
    <location>
        <begin position="224"/>
        <end position="244"/>
    </location>
</feature>
<dbReference type="OrthoDB" id="5243448at2"/>
<dbReference type="RefSeq" id="WP_121252668.1">
    <property type="nucleotide sequence ID" value="NZ_RBIL01000001.1"/>
</dbReference>
<keyword evidence="2" id="KW-1133">Transmembrane helix</keyword>
<organism evidence="3 4">
    <name type="scientific">Solirubrobacter pauli</name>
    <dbReference type="NCBI Taxonomy" id="166793"/>
    <lineage>
        <taxon>Bacteria</taxon>
        <taxon>Bacillati</taxon>
        <taxon>Actinomycetota</taxon>
        <taxon>Thermoleophilia</taxon>
        <taxon>Solirubrobacterales</taxon>
        <taxon>Solirubrobacteraceae</taxon>
        <taxon>Solirubrobacter</taxon>
    </lineage>
</organism>
<reference evidence="3 4" key="1">
    <citation type="submission" date="2018-10" db="EMBL/GenBank/DDBJ databases">
        <title>Genomic Encyclopedia of Archaeal and Bacterial Type Strains, Phase II (KMG-II): from individual species to whole genera.</title>
        <authorList>
            <person name="Goeker M."/>
        </authorList>
    </citation>
    <scope>NUCLEOTIDE SEQUENCE [LARGE SCALE GENOMIC DNA]</scope>
    <source>
        <strain evidence="3 4">DSM 14954</strain>
    </source>
</reference>
<evidence type="ECO:0000256" key="1">
    <source>
        <dbReference type="SAM" id="MobiDB-lite"/>
    </source>
</evidence>
<evidence type="ECO:0000313" key="4">
    <source>
        <dbReference type="Proteomes" id="UP000278962"/>
    </source>
</evidence>
<proteinExistence type="predicted"/>
<feature type="region of interest" description="Disordered" evidence="1">
    <location>
        <begin position="315"/>
        <end position="335"/>
    </location>
</feature>
<dbReference type="AlphaFoldDB" id="A0A660LIA7"/>
<name>A0A660LIA7_9ACTN</name>
<feature type="transmembrane region" description="Helical" evidence="2">
    <location>
        <begin position="105"/>
        <end position="127"/>
    </location>
</feature>
<keyword evidence="2" id="KW-0472">Membrane</keyword>
<dbReference type="PANTHER" id="PTHR35337:SF1">
    <property type="entry name" value="SLR1478 PROTEIN"/>
    <property type="match status" value="1"/>
</dbReference>
<accession>A0A660LIA7</accession>
<dbReference type="InterPro" id="IPR002798">
    <property type="entry name" value="SpoIIM-like"/>
</dbReference>
<evidence type="ECO:0000256" key="2">
    <source>
        <dbReference type="SAM" id="Phobius"/>
    </source>
</evidence>